<dbReference type="SMART" id="SM00354">
    <property type="entry name" value="HTH_LACI"/>
    <property type="match status" value="1"/>
</dbReference>
<organism evidence="5 6">
    <name type="scientific">Periweissella fabalis</name>
    <dbReference type="NCBI Taxonomy" id="1070421"/>
    <lineage>
        <taxon>Bacteria</taxon>
        <taxon>Bacillati</taxon>
        <taxon>Bacillota</taxon>
        <taxon>Bacilli</taxon>
        <taxon>Lactobacillales</taxon>
        <taxon>Lactobacillaceae</taxon>
        <taxon>Periweissella</taxon>
    </lineage>
</organism>
<evidence type="ECO:0000313" key="5">
    <source>
        <dbReference type="EMBL" id="NKZ23685.1"/>
    </source>
</evidence>
<sequence length="343" mass="38567">MPDNEYHKIPNAPVTIQDIAQLADVSIATVSRYLHGHLNRMSAETAARIDRIIKENNYVPNKVAQNLKQKTSSTIGIMVANVDDIFSIELYKGAEEYLFDVGYELVLINSNSDANREQQLLKDLRNRQLAGLLIQPVQNKLADFTELKELGLPTMVLDRHFDHHYWPVIESNNEEISRELGQLIIDKGYEEVIIVTEPVAATTSRQLRVKGICEKVESAGLITHVIEVDETHFDGEAVHDKIGKLTNHRQTKTALVALREPLFLQLVGLKIRKNVKYPQQMGIVGYADTAMINILDPDLTLVRQKPIEIGRVAAQMLVAQIKNETLAEEMVYVSAEIIEGTSL</sequence>
<keyword evidence="2" id="KW-0238">DNA-binding</keyword>
<evidence type="ECO:0000256" key="2">
    <source>
        <dbReference type="ARBA" id="ARBA00023125"/>
    </source>
</evidence>
<accession>A0A7X6N243</accession>
<dbReference type="InterPro" id="IPR010982">
    <property type="entry name" value="Lambda_DNA-bd_dom_sf"/>
</dbReference>
<dbReference type="Proteomes" id="UP000549765">
    <property type="component" value="Unassembled WGS sequence"/>
</dbReference>
<reference evidence="5 6" key="1">
    <citation type="submission" date="2020-04" db="EMBL/GenBank/DDBJ databases">
        <title>MicrobeNet Type strains.</title>
        <authorList>
            <person name="Nicholson A.C."/>
        </authorList>
    </citation>
    <scope>NUCLEOTIDE SEQUENCE [LARGE SCALE GENOMIC DNA]</scope>
    <source>
        <strain evidence="5 6">CCUG 61472</strain>
    </source>
</reference>
<gene>
    <name evidence="5" type="ORF">HF964_02530</name>
</gene>
<dbReference type="PANTHER" id="PTHR30146">
    <property type="entry name" value="LACI-RELATED TRANSCRIPTIONAL REPRESSOR"/>
    <property type="match status" value="1"/>
</dbReference>
<evidence type="ECO:0000256" key="1">
    <source>
        <dbReference type="ARBA" id="ARBA00023015"/>
    </source>
</evidence>
<dbReference type="Pfam" id="PF00356">
    <property type="entry name" value="LacI"/>
    <property type="match status" value="1"/>
</dbReference>
<dbReference type="Pfam" id="PF00532">
    <property type="entry name" value="Peripla_BP_1"/>
    <property type="match status" value="1"/>
</dbReference>
<dbReference type="GO" id="GO:0003700">
    <property type="term" value="F:DNA-binding transcription factor activity"/>
    <property type="evidence" value="ECO:0007669"/>
    <property type="project" value="TreeGrafter"/>
</dbReference>
<dbReference type="InterPro" id="IPR001761">
    <property type="entry name" value="Peripla_BP/Lac1_sug-bd_dom"/>
</dbReference>
<protein>
    <submittedName>
        <fullName evidence="5">LacI family transcriptional regulator</fullName>
    </submittedName>
</protein>
<evidence type="ECO:0000256" key="3">
    <source>
        <dbReference type="ARBA" id="ARBA00023163"/>
    </source>
</evidence>
<dbReference type="EMBL" id="JAAXPN010000001">
    <property type="protein sequence ID" value="NKZ23685.1"/>
    <property type="molecule type" value="Genomic_DNA"/>
</dbReference>
<keyword evidence="6" id="KW-1185">Reference proteome</keyword>
<dbReference type="Gene3D" id="1.10.260.40">
    <property type="entry name" value="lambda repressor-like DNA-binding domains"/>
    <property type="match status" value="1"/>
</dbReference>
<dbReference type="Gene3D" id="3.40.50.2300">
    <property type="match status" value="2"/>
</dbReference>
<dbReference type="SUPFAM" id="SSF47413">
    <property type="entry name" value="lambda repressor-like DNA-binding domains"/>
    <property type="match status" value="1"/>
</dbReference>
<keyword evidence="1" id="KW-0805">Transcription regulation</keyword>
<evidence type="ECO:0000313" key="6">
    <source>
        <dbReference type="Proteomes" id="UP000549765"/>
    </source>
</evidence>
<dbReference type="PANTHER" id="PTHR30146:SF109">
    <property type="entry name" value="HTH-TYPE TRANSCRIPTIONAL REGULATOR GALS"/>
    <property type="match status" value="1"/>
</dbReference>
<dbReference type="CDD" id="cd01392">
    <property type="entry name" value="HTH_LacI"/>
    <property type="match status" value="1"/>
</dbReference>
<dbReference type="GO" id="GO:0000976">
    <property type="term" value="F:transcription cis-regulatory region binding"/>
    <property type="evidence" value="ECO:0007669"/>
    <property type="project" value="TreeGrafter"/>
</dbReference>
<dbReference type="AlphaFoldDB" id="A0A7X6N243"/>
<dbReference type="InterPro" id="IPR028082">
    <property type="entry name" value="Peripla_BP_I"/>
</dbReference>
<dbReference type="PROSITE" id="PS00356">
    <property type="entry name" value="HTH_LACI_1"/>
    <property type="match status" value="1"/>
</dbReference>
<dbReference type="RefSeq" id="WP_168721470.1">
    <property type="nucleotide sequence ID" value="NZ_JAAXPN010000001.1"/>
</dbReference>
<keyword evidence="3" id="KW-0804">Transcription</keyword>
<comment type="caution">
    <text evidence="5">The sequence shown here is derived from an EMBL/GenBank/DDBJ whole genome shotgun (WGS) entry which is preliminary data.</text>
</comment>
<dbReference type="PROSITE" id="PS50932">
    <property type="entry name" value="HTH_LACI_2"/>
    <property type="match status" value="1"/>
</dbReference>
<evidence type="ECO:0000259" key="4">
    <source>
        <dbReference type="PROSITE" id="PS50932"/>
    </source>
</evidence>
<dbReference type="SUPFAM" id="SSF53822">
    <property type="entry name" value="Periplasmic binding protein-like I"/>
    <property type="match status" value="1"/>
</dbReference>
<feature type="domain" description="HTH lacI-type" evidence="4">
    <location>
        <begin position="14"/>
        <end position="69"/>
    </location>
</feature>
<name>A0A7X6N243_9LACO</name>
<proteinExistence type="predicted"/>
<dbReference type="InterPro" id="IPR000843">
    <property type="entry name" value="HTH_LacI"/>
</dbReference>